<dbReference type="OrthoDB" id="5231661at2759"/>
<sequence>MPHLELARPFSATATAILTRHVPSTTSRQLLSIVPTAIQHRLLLRSLAATSVHLRHLSQRPQAAEQTSPSTSATDGTAAQNSSAVKPKPQSTLDRLGATRTVKIVIIVFLCIYGTMEGIFYTTWLYRYFTNKSMEGDSK</sequence>
<gene>
    <name evidence="3" type="ORF">CONLIGDRAFT_637515</name>
</gene>
<feature type="compositionally biased region" description="Polar residues" evidence="1">
    <location>
        <begin position="59"/>
        <end position="91"/>
    </location>
</feature>
<keyword evidence="4" id="KW-1185">Reference proteome</keyword>
<evidence type="ECO:0000313" key="4">
    <source>
        <dbReference type="Proteomes" id="UP000182658"/>
    </source>
</evidence>
<dbReference type="Proteomes" id="UP000182658">
    <property type="component" value="Unassembled WGS sequence"/>
</dbReference>
<evidence type="ECO:0000256" key="1">
    <source>
        <dbReference type="SAM" id="MobiDB-lite"/>
    </source>
</evidence>
<dbReference type="InParanoid" id="A0A1J7J7R6"/>
<name>A0A1J7J7R6_9PEZI</name>
<keyword evidence="2" id="KW-1133">Transmembrane helix</keyword>
<evidence type="ECO:0000313" key="3">
    <source>
        <dbReference type="EMBL" id="OIW23554.1"/>
    </source>
</evidence>
<protein>
    <submittedName>
        <fullName evidence="3">Uncharacterized protein</fullName>
    </submittedName>
</protein>
<dbReference type="EMBL" id="KV875106">
    <property type="protein sequence ID" value="OIW23554.1"/>
    <property type="molecule type" value="Genomic_DNA"/>
</dbReference>
<feature type="transmembrane region" description="Helical" evidence="2">
    <location>
        <begin position="104"/>
        <end position="126"/>
    </location>
</feature>
<keyword evidence="2" id="KW-0472">Membrane</keyword>
<reference evidence="3 4" key="1">
    <citation type="submission" date="2016-10" db="EMBL/GenBank/DDBJ databases">
        <title>Draft genome sequence of Coniochaeta ligniaria NRRL30616, a lignocellulolytic fungus for bioabatement of inhibitors in plant biomass hydrolysates.</title>
        <authorList>
            <consortium name="DOE Joint Genome Institute"/>
            <person name="Jimenez D.J."/>
            <person name="Hector R.E."/>
            <person name="Riley R."/>
            <person name="Sun H."/>
            <person name="Grigoriev I.V."/>
            <person name="Van Elsas J.D."/>
            <person name="Nichols N.N."/>
        </authorList>
    </citation>
    <scope>NUCLEOTIDE SEQUENCE [LARGE SCALE GENOMIC DNA]</scope>
    <source>
        <strain evidence="3 4">NRRL 30616</strain>
    </source>
</reference>
<feature type="region of interest" description="Disordered" evidence="1">
    <location>
        <begin position="58"/>
        <end position="91"/>
    </location>
</feature>
<accession>A0A1J7J7R6</accession>
<dbReference type="AlphaFoldDB" id="A0A1J7J7R6"/>
<evidence type="ECO:0000256" key="2">
    <source>
        <dbReference type="SAM" id="Phobius"/>
    </source>
</evidence>
<keyword evidence="2" id="KW-0812">Transmembrane</keyword>
<proteinExistence type="predicted"/>
<organism evidence="3 4">
    <name type="scientific">Coniochaeta ligniaria NRRL 30616</name>
    <dbReference type="NCBI Taxonomy" id="1408157"/>
    <lineage>
        <taxon>Eukaryota</taxon>
        <taxon>Fungi</taxon>
        <taxon>Dikarya</taxon>
        <taxon>Ascomycota</taxon>
        <taxon>Pezizomycotina</taxon>
        <taxon>Sordariomycetes</taxon>
        <taxon>Sordariomycetidae</taxon>
        <taxon>Coniochaetales</taxon>
        <taxon>Coniochaetaceae</taxon>
        <taxon>Coniochaeta</taxon>
    </lineage>
</organism>